<dbReference type="AlphaFoldDB" id="A0A938B0Z6"/>
<name>A0A938B0Z6_UNCTE</name>
<evidence type="ECO:0000313" key="2">
    <source>
        <dbReference type="Proteomes" id="UP000712673"/>
    </source>
</evidence>
<accession>A0A938B0Z6</accession>
<dbReference type="EMBL" id="VGLS01000301">
    <property type="protein sequence ID" value="MBM3224337.1"/>
    <property type="molecule type" value="Genomic_DNA"/>
</dbReference>
<comment type="caution">
    <text evidence="1">The sequence shown here is derived from an EMBL/GenBank/DDBJ whole genome shotgun (WGS) entry which is preliminary data.</text>
</comment>
<proteinExistence type="predicted"/>
<evidence type="ECO:0000313" key="1">
    <source>
        <dbReference type="EMBL" id="MBM3224337.1"/>
    </source>
</evidence>
<protein>
    <submittedName>
        <fullName evidence="1">Uncharacterized protein</fullName>
    </submittedName>
</protein>
<reference evidence="1" key="1">
    <citation type="submission" date="2019-03" db="EMBL/GenBank/DDBJ databases">
        <title>Lake Tanganyika Metagenome-Assembled Genomes (MAGs).</title>
        <authorList>
            <person name="Tran P."/>
        </authorList>
    </citation>
    <scope>NUCLEOTIDE SEQUENCE</scope>
    <source>
        <strain evidence="1">K_DeepCast_65m_m2_066</strain>
    </source>
</reference>
<gene>
    <name evidence="1" type="ORF">FJZ47_11105</name>
</gene>
<organism evidence="1 2">
    <name type="scientific">Tectimicrobiota bacterium</name>
    <dbReference type="NCBI Taxonomy" id="2528274"/>
    <lineage>
        <taxon>Bacteria</taxon>
        <taxon>Pseudomonadati</taxon>
        <taxon>Nitrospinota/Tectimicrobiota group</taxon>
        <taxon>Candidatus Tectimicrobiota</taxon>
    </lineage>
</organism>
<sequence length="105" mass="11314">MMLGQEIWGGEPATHAALMETLGSSGVVCITAPDGEILCELYSLLEWLEPEEEHLTAGLRYVRLIPQRTADLGLYLLYTPLYDALTHFLPAGLQSVSAVPGAVTG</sequence>
<dbReference type="Proteomes" id="UP000712673">
    <property type="component" value="Unassembled WGS sequence"/>
</dbReference>